<sequence length="59" mass="6483">MLAMTGFEAPLRCIVDIHHGSTIHPYTQDNAGWTSCCPQRCHDSILSLQDCNRGEPLAA</sequence>
<reference evidence="1 2" key="1">
    <citation type="submission" date="2019-12" db="EMBL/GenBank/DDBJ databases">
        <authorList>
            <person name="Scholz U."/>
            <person name="Mascher M."/>
            <person name="Fiebig A."/>
        </authorList>
    </citation>
    <scope>NUCLEOTIDE SEQUENCE</scope>
</reference>
<accession>A0A7I8IMP2</accession>
<dbReference type="Proteomes" id="UP001189122">
    <property type="component" value="Unassembled WGS sequence"/>
</dbReference>
<dbReference type="EMBL" id="LR743591">
    <property type="protein sequence ID" value="CAA2618514.1"/>
    <property type="molecule type" value="Genomic_DNA"/>
</dbReference>
<evidence type="ECO:0000313" key="2">
    <source>
        <dbReference type="Proteomes" id="UP001189122"/>
    </source>
</evidence>
<gene>
    <name evidence="1" type="ORF">SI7747_04004681</name>
</gene>
<dbReference type="AlphaFoldDB" id="A0A7I8IMP2"/>
<protein>
    <submittedName>
        <fullName evidence="1">Uncharacterized protein</fullName>
    </submittedName>
</protein>
<organism evidence="1">
    <name type="scientific">Spirodela intermedia</name>
    <name type="common">Intermediate duckweed</name>
    <dbReference type="NCBI Taxonomy" id="51605"/>
    <lineage>
        <taxon>Eukaryota</taxon>
        <taxon>Viridiplantae</taxon>
        <taxon>Streptophyta</taxon>
        <taxon>Embryophyta</taxon>
        <taxon>Tracheophyta</taxon>
        <taxon>Spermatophyta</taxon>
        <taxon>Magnoliopsida</taxon>
        <taxon>Liliopsida</taxon>
        <taxon>Araceae</taxon>
        <taxon>Lemnoideae</taxon>
        <taxon>Spirodela</taxon>
    </lineage>
</organism>
<evidence type="ECO:0000313" key="1">
    <source>
        <dbReference type="EMBL" id="CAA2618514.1"/>
    </source>
</evidence>
<proteinExistence type="predicted"/>
<name>A0A7I8IMP2_SPIIN</name>
<dbReference type="EMBL" id="CACRZD030000004">
    <property type="protein sequence ID" value="CAA6658234.1"/>
    <property type="molecule type" value="Genomic_DNA"/>
</dbReference>
<keyword evidence="2" id="KW-1185">Reference proteome</keyword>